<feature type="region of interest" description="Disordered" evidence="8">
    <location>
        <begin position="1"/>
        <end position="32"/>
    </location>
</feature>
<evidence type="ECO:0000256" key="7">
    <source>
        <dbReference type="PROSITE-ProRule" id="PRU00221"/>
    </source>
</evidence>
<dbReference type="PROSITE" id="PS50082">
    <property type="entry name" value="WD_REPEATS_2"/>
    <property type="match status" value="1"/>
</dbReference>
<keyword evidence="11" id="KW-1185">Reference proteome</keyword>
<evidence type="ECO:0000313" key="11">
    <source>
        <dbReference type="Proteomes" id="UP001515480"/>
    </source>
</evidence>
<dbReference type="Pfam" id="PF00160">
    <property type="entry name" value="Pro_isomerase"/>
    <property type="match status" value="1"/>
</dbReference>
<evidence type="ECO:0000256" key="2">
    <source>
        <dbReference type="ARBA" id="ARBA00013194"/>
    </source>
</evidence>
<dbReference type="PANTHER" id="PTHR45625">
    <property type="entry name" value="PEPTIDYL-PROLYL CIS-TRANS ISOMERASE-RELATED"/>
    <property type="match status" value="1"/>
</dbReference>
<keyword evidence="5" id="KW-0697">Rotamase</keyword>
<dbReference type="InterPro" id="IPR036322">
    <property type="entry name" value="WD40_repeat_dom_sf"/>
</dbReference>
<keyword evidence="4" id="KW-0677">Repeat</keyword>
<dbReference type="InterPro" id="IPR044666">
    <property type="entry name" value="Cyclophilin_A-like"/>
</dbReference>
<feature type="domain" description="PPIase cyclophilin-type" evidence="9">
    <location>
        <begin position="466"/>
        <end position="620"/>
    </location>
</feature>
<dbReference type="GO" id="GO:0006457">
    <property type="term" value="P:protein folding"/>
    <property type="evidence" value="ECO:0007669"/>
    <property type="project" value="InterPro"/>
</dbReference>
<dbReference type="SMART" id="SM00320">
    <property type="entry name" value="WD40"/>
    <property type="match status" value="4"/>
</dbReference>
<dbReference type="Gene3D" id="2.130.10.10">
    <property type="entry name" value="YVTN repeat-like/Quinoprotein amine dehydrogenase"/>
    <property type="match status" value="2"/>
</dbReference>
<dbReference type="PANTHER" id="PTHR45625:SF4">
    <property type="entry name" value="PEPTIDYLPROLYL ISOMERASE DOMAIN AND WD REPEAT-CONTAINING PROTEIN 1"/>
    <property type="match status" value="1"/>
</dbReference>
<dbReference type="InterPro" id="IPR029000">
    <property type="entry name" value="Cyclophilin-like_dom_sf"/>
</dbReference>
<sequence length="623" mass="68610">MKRGRDAEGSPAEQEAPSSAPDAAASTSSAPAASSASSAATAAQLRNMRLALAALPSGEMYERSYMHRDHVTHVVTTPTDFVVTASRDGQIKFWKKMQRGIEFVKHFRAHLAPIACVACSRDGTMLATTAPDKAFKIFDVLSFDMIRWVKLDFIPGPCEWVSSRSGAGSSVLAVGDVDSGAIRLFAANDDHSTPFKTLTMHSAPVLHIRSNHTMGSVISADARGVIEYWESGGDYGTPKDLQFRFKMDTDLYNLAKAKALPTSLSVSPNGEFFAVTSTDSKVRVYRYLTGKTRRTYDESYDALNQLQKEGDDAYRLEAFDFGRRMAVEREYRAAGASAPPSNVCFDRTSSLIIFPSLTGVKVIDIKTSKLVRLYGKVENTERFVGLALFQGRAELDLAMLGSGAKISSEEDPTLFCCAFKRSRFYMFTLREPEEPDGDDQMGRDVFNEKPSKEDLALAAREAKGPLPRMATLNTSYGEIRIKLFPDECPRTVENFATHAANGYYDGVIFHRVIKGFMIQTGDPLGDGTGGTSIWGHEFEDEFHRSLRHDRPFTVSMANAGPGTNGSQFFITTAPTTWLDNKHTVFGRVVQGMDAVQAIEKVKVTKADKPIMDIKILSIMCTHD</sequence>
<comment type="catalytic activity">
    <reaction evidence="1">
        <text>[protein]-peptidylproline (omega=180) = [protein]-peptidylproline (omega=0)</text>
        <dbReference type="Rhea" id="RHEA:16237"/>
        <dbReference type="Rhea" id="RHEA-COMP:10747"/>
        <dbReference type="Rhea" id="RHEA-COMP:10748"/>
        <dbReference type="ChEBI" id="CHEBI:83833"/>
        <dbReference type="ChEBI" id="CHEBI:83834"/>
        <dbReference type="EC" id="5.2.1.8"/>
    </reaction>
</comment>
<dbReference type="EC" id="5.2.1.8" evidence="2"/>
<dbReference type="CDD" id="cd01927">
    <property type="entry name" value="cyclophilin_WD40"/>
    <property type="match status" value="1"/>
</dbReference>
<evidence type="ECO:0000256" key="3">
    <source>
        <dbReference type="ARBA" id="ARBA00022574"/>
    </source>
</evidence>
<gene>
    <name evidence="10" type="ORF">AB1Y20_021640</name>
</gene>
<dbReference type="SUPFAM" id="SSF50978">
    <property type="entry name" value="WD40 repeat-like"/>
    <property type="match status" value="1"/>
</dbReference>
<feature type="compositionally biased region" description="Low complexity" evidence="8">
    <location>
        <begin position="10"/>
        <end position="32"/>
    </location>
</feature>
<evidence type="ECO:0000256" key="4">
    <source>
        <dbReference type="ARBA" id="ARBA00022737"/>
    </source>
</evidence>
<dbReference type="PRINTS" id="PR00153">
    <property type="entry name" value="CSAPPISMRASE"/>
</dbReference>
<dbReference type="PROSITE" id="PS00170">
    <property type="entry name" value="CSA_PPIASE_1"/>
    <property type="match status" value="1"/>
</dbReference>
<evidence type="ECO:0000256" key="5">
    <source>
        <dbReference type="ARBA" id="ARBA00023110"/>
    </source>
</evidence>
<dbReference type="FunFam" id="2.40.100.10:FF:000003">
    <property type="entry name" value="Peptidylprolyl isomerase domain and WD repeat-containing 1"/>
    <property type="match status" value="1"/>
</dbReference>
<name>A0AB34JM40_PRYPA</name>
<evidence type="ECO:0000313" key="10">
    <source>
        <dbReference type="EMBL" id="KAL1521995.1"/>
    </source>
</evidence>
<dbReference type="Pfam" id="PF00400">
    <property type="entry name" value="WD40"/>
    <property type="match status" value="3"/>
</dbReference>
<organism evidence="10 11">
    <name type="scientific">Prymnesium parvum</name>
    <name type="common">Toxic golden alga</name>
    <dbReference type="NCBI Taxonomy" id="97485"/>
    <lineage>
        <taxon>Eukaryota</taxon>
        <taxon>Haptista</taxon>
        <taxon>Haptophyta</taxon>
        <taxon>Prymnesiophyceae</taxon>
        <taxon>Prymnesiales</taxon>
        <taxon>Prymnesiaceae</taxon>
        <taxon>Prymnesium</taxon>
    </lineage>
</organism>
<comment type="caution">
    <text evidence="10">The sequence shown here is derived from an EMBL/GenBank/DDBJ whole genome shotgun (WGS) entry which is preliminary data.</text>
</comment>
<dbReference type="InterPro" id="IPR015943">
    <property type="entry name" value="WD40/YVTN_repeat-like_dom_sf"/>
</dbReference>
<keyword evidence="3 7" id="KW-0853">WD repeat</keyword>
<dbReference type="PROSITE" id="PS50072">
    <property type="entry name" value="CSA_PPIASE_2"/>
    <property type="match status" value="1"/>
</dbReference>
<evidence type="ECO:0000256" key="1">
    <source>
        <dbReference type="ARBA" id="ARBA00000971"/>
    </source>
</evidence>
<protein>
    <recommendedName>
        <fullName evidence="2">peptidylprolyl isomerase</fullName>
        <ecNumber evidence="2">5.2.1.8</ecNumber>
    </recommendedName>
</protein>
<dbReference type="AlphaFoldDB" id="A0AB34JM40"/>
<proteinExistence type="predicted"/>
<evidence type="ECO:0000259" key="9">
    <source>
        <dbReference type="PROSITE" id="PS50072"/>
    </source>
</evidence>
<dbReference type="InterPro" id="IPR002130">
    <property type="entry name" value="Cyclophilin-type_PPIase_dom"/>
</dbReference>
<dbReference type="EMBL" id="JBGBPQ010000007">
    <property type="protein sequence ID" value="KAL1521995.1"/>
    <property type="molecule type" value="Genomic_DNA"/>
</dbReference>
<dbReference type="GO" id="GO:0003755">
    <property type="term" value="F:peptidyl-prolyl cis-trans isomerase activity"/>
    <property type="evidence" value="ECO:0007669"/>
    <property type="project" value="UniProtKB-KW"/>
</dbReference>
<keyword evidence="6" id="KW-0413">Isomerase</keyword>
<dbReference type="Gene3D" id="2.40.100.10">
    <property type="entry name" value="Cyclophilin-like"/>
    <property type="match status" value="1"/>
</dbReference>
<dbReference type="InterPro" id="IPR020892">
    <property type="entry name" value="Cyclophilin-type_PPIase_CS"/>
</dbReference>
<dbReference type="GO" id="GO:0005634">
    <property type="term" value="C:nucleus"/>
    <property type="evidence" value="ECO:0007669"/>
    <property type="project" value="UniProtKB-ARBA"/>
</dbReference>
<reference evidence="10 11" key="1">
    <citation type="journal article" date="2024" name="Science">
        <title>Giant polyketide synthase enzymes in the biosynthesis of giant marine polyether toxins.</title>
        <authorList>
            <person name="Fallon T.R."/>
            <person name="Shende V.V."/>
            <person name="Wierzbicki I.H."/>
            <person name="Pendleton A.L."/>
            <person name="Watervoot N.F."/>
            <person name="Auber R.P."/>
            <person name="Gonzalez D.J."/>
            <person name="Wisecaver J.H."/>
            <person name="Moore B.S."/>
        </authorList>
    </citation>
    <scope>NUCLEOTIDE SEQUENCE [LARGE SCALE GENOMIC DNA]</scope>
    <source>
        <strain evidence="10 11">12B1</strain>
    </source>
</reference>
<dbReference type="InterPro" id="IPR001680">
    <property type="entry name" value="WD40_rpt"/>
</dbReference>
<feature type="repeat" description="WD" evidence="7">
    <location>
        <begin position="64"/>
        <end position="95"/>
    </location>
</feature>
<evidence type="ECO:0000256" key="8">
    <source>
        <dbReference type="SAM" id="MobiDB-lite"/>
    </source>
</evidence>
<dbReference type="Proteomes" id="UP001515480">
    <property type="component" value="Unassembled WGS sequence"/>
</dbReference>
<evidence type="ECO:0000256" key="6">
    <source>
        <dbReference type="ARBA" id="ARBA00023235"/>
    </source>
</evidence>
<accession>A0AB34JM40</accession>
<dbReference type="SUPFAM" id="SSF50891">
    <property type="entry name" value="Cyclophilin-like"/>
    <property type="match status" value="1"/>
</dbReference>